<dbReference type="AlphaFoldDB" id="A0A381PKZ3"/>
<accession>A0A381PKZ3</accession>
<dbReference type="EMBL" id="UINC01001018">
    <property type="protein sequence ID" value="SUZ67715.1"/>
    <property type="molecule type" value="Genomic_DNA"/>
</dbReference>
<sequence length="205" mass="21761">VTGLIGKKIGMTRLFSHDGESQAVTVLQAGPCVVTQIKTEEKDGYAAIQVGFGEKSEKQTNRPAEGHFKKSDVSAKKHLIEFPVGHGKMPELGDEVTVSIFGEGDLVTVKGVSKGKGFTGVVKRYGFAGGRKTHGQSDRLRAPGSIGQASDPSRVWPGTKMAGQHGNRTAVMKSLEVMKVDSENHHLFLKGAVPGAKNGIVVVTK</sequence>
<feature type="region of interest" description="Disordered" evidence="6">
    <location>
        <begin position="132"/>
        <end position="165"/>
    </location>
</feature>
<keyword evidence="3" id="KW-0694">RNA-binding</keyword>
<dbReference type="PANTHER" id="PTHR11229">
    <property type="entry name" value="50S RIBOSOMAL PROTEIN L3"/>
    <property type="match status" value="1"/>
</dbReference>
<dbReference type="Pfam" id="PF00297">
    <property type="entry name" value="Ribosomal_L3"/>
    <property type="match status" value="1"/>
</dbReference>
<dbReference type="NCBIfam" id="TIGR03625">
    <property type="entry name" value="L3_bact"/>
    <property type="match status" value="1"/>
</dbReference>
<dbReference type="Gene3D" id="3.30.160.810">
    <property type="match status" value="1"/>
</dbReference>
<dbReference type="GO" id="GO:0019843">
    <property type="term" value="F:rRNA binding"/>
    <property type="evidence" value="ECO:0007669"/>
    <property type="project" value="UniProtKB-KW"/>
</dbReference>
<comment type="similarity">
    <text evidence="1">Belongs to the universal ribosomal protein uL3 family.</text>
</comment>
<evidence type="ECO:0008006" key="8">
    <source>
        <dbReference type="Google" id="ProtNLM"/>
    </source>
</evidence>
<evidence type="ECO:0000256" key="2">
    <source>
        <dbReference type="ARBA" id="ARBA00022730"/>
    </source>
</evidence>
<keyword evidence="2" id="KW-0699">rRNA-binding</keyword>
<dbReference type="GO" id="GO:0006412">
    <property type="term" value="P:translation"/>
    <property type="evidence" value="ECO:0007669"/>
    <property type="project" value="InterPro"/>
</dbReference>
<dbReference type="SUPFAM" id="SSF50447">
    <property type="entry name" value="Translation proteins"/>
    <property type="match status" value="1"/>
</dbReference>
<dbReference type="HAMAP" id="MF_01325_B">
    <property type="entry name" value="Ribosomal_uL3_B"/>
    <property type="match status" value="1"/>
</dbReference>
<dbReference type="InterPro" id="IPR000597">
    <property type="entry name" value="Ribosomal_uL3"/>
</dbReference>
<keyword evidence="4" id="KW-0689">Ribosomal protein</keyword>
<evidence type="ECO:0000256" key="5">
    <source>
        <dbReference type="ARBA" id="ARBA00023274"/>
    </source>
</evidence>
<evidence type="ECO:0000313" key="7">
    <source>
        <dbReference type="EMBL" id="SUZ67715.1"/>
    </source>
</evidence>
<proteinExistence type="inferred from homology"/>
<evidence type="ECO:0000256" key="4">
    <source>
        <dbReference type="ARBA" id="ARBA00022980"/>
    </source>
</evidence>
<dbReference type="FunFam" id="3.30.160.810:FF:000001">
    <property type="entry name" value="50S ribosomal protein L3"/>
    <property type="match status" value="1"/>
</dbReference>
<feature type="non-terminal residue" evidence="7">
    <location>
        <position position="1"/>
    </location>
</feature>
<gene>
    <name evidence="7" type="ORF">METZ01_LOCUS20569</name>
</gene>
<dbReference type="FunFam" id="2.40.30.10:FF:000004">
    <property type="entry name" value="50S ribosomal protein L3"/>
    <property type="match status" value="1"/>
</dbReference>
<protein>
    <recommendedName>
        <fullName evidence="8">50S ribosomal protein L3</fullName>
    </recommendedName>
</protein>
<dbReference type="GO" id="GO:0022625">
    <property type="term" value="C:cytosolic large ribosomal subunit"/>
    <property type="evidence" value="ECO:0007669"/>
    <property type="project" value="TreeGrafter"/>
</dbReference>
<keyword evidence="5" id="KW-0687">Ribonucleoprotein</keyword>
<dbReference type="PANTHER" id="PTHR11229:SF16">
    <property type="entry name" value="LARGE RIBOSOMAL SUBUNIT PROTEIN UL3C"/>
    <property type="match status" value="1"/>
</dbReference>
<evidence type="ECO:0000256" key="3">
    <source>
        <dbReference type="ARBA" id="ARBA00022884"/>
    </source>
</evidence>
<organism evidence="7">
    <name type="scientific">marine metagenome</name>
    <dbReference type="NCBI Taxonomy" id="408172"/>
    <lineage>
        <taxon>unclassified sequences</taxon>
        <taxon>metagenomes</taxon>
        <taxon>ecological metagenomes</taxon>
    </lineage>
</organism>
<dbReference type="Gene3D" id="2.40.30.10">
    <property type="entry name" value="Translation factors"/>
    <property type="match status" value="1"/>
</dbReference>
<reference evidence="7" key="1">
    <citation type="submission" date="2018-05" db="EMBL/GenBank/DDBJ databases">
        <authorList>
            <person name="Lanie J.A."/>
            <person name="Ng W.-L."/>
            <person name="Kazmierczak K.M."/>
            <person name="Andrzejewski T.M."/>
            <person name="Davidsen T.M."/>
            <person name="Wayne K.J."/>
            <person name="Tettelin H."/>
            <person name="Glass J.I."/>
            <person name="Rusch D."/>
            <person name="Podicherti R."/>
            <person name="Tsui H.-C.T."/>
            <person name="Winkler M.E."/>
        </authorList>
    </citation>
    <scope>NUCLEOTIDE SEQUENCE</scope>
</reference>
<evidence type="ECO:0000256" key="6">
    <source>
        <dbReference type="SAM" id="MobiDB-lite"/>
    </source>
</evidence>
<evidence type="ECO:0000256" key="1">
    <source>
        <dbReference type="ARBA" id="ARBA00006540"/>
    </source>
</evidence>
<dbReference type="GO" id="GO:0003735">
    <property type="term" value="F:structural constituent of ribosome"/>
    <property type="evidence" value="ECO:0007669"/>
    <property type="project" value="InterPro"/>
</dbReference>
<name>A0A381PKZ3_9ZZZZ</name>
<dbReference type="InterPro" id="IPR019927">
    <property type="entry name" value="Ribosomal_uL3_bac/org-type"/>
</dbReference>
<dbReference type="InterPro" id="IPR009000">
    <property type="entry name" value="Transl_B-barrel_sf"/>
</dbReference>